<comment type="caution">
    <text evidence="3">The sequence shown here is derived from an EMBL/GenBank/DDBJ whole genome shotgun (WGS) entry which is preliminary data.</text>
</comment>
<dbReference type="InterPro" id="IPR021109">
    <property type="entry name" value="Peptidase_aspartic_dom_sf"/>
</dbReference>
<feature type="region of interest" description="Disordered" evidence="1">
    <location>
        <begin position="458"/>
        <end position="488"/>
    </location>
</feature>
<evidence type="ECO:0000259" key="2">
    <source>
        <dbReference type="Pfam" id="PF03732"/>
    </source>
</evidence>
<feature type="region of interest" description="Disordered" evidence="1">
    <location>
        <begin position="663"/>
        <end position="682"/>
    </location>
</feature>
<dbReference type="InterPro" id="IPR005162">
    <property type="entry name" value="Retrotrans_gag_dom"/>
</dbReference>
<dbReference type="Gene3D" id="2.40.70.10">
    <property type="entry name" value="Acid Proteases"/>
    <property type="match status" value="1"/>
</dbReference>
<reference evidence="3 4" key="1">
    <citation type="submission" date="2020-12" db="EMBL/GenBank/DDBJ databases">
        <title>Metabolic potential, ecology and presence of endohyphal bacteria is reflected in genomic diversity of Mucoromycotina.</title>
        <authorList>
            <person name="Muszewska A."/>
            <person name="Okrasinska A."/>
            <person name="Steczkiewicz K."/>
            <person name="Drgas O."/>
            <person name="Orlowska M."/>
            <person name="Perlinska-Lenart U."/>
            <person name="Aleksandrzak-Piekarczyk T."/>
            <person name="Szatraj K."/>
            <person name="Zielenkiewicz U."/>
            <person name="Pilsyk S."/>
            <person name="Malc E."/>
            <person name="Mieczkowski P."/>
            <person name="Kruszewska J.S."/>
            <person name="Biernat P."/>
            <person name="Pawlowska J."/>
        </authorList>
    </citation>
    <scope>NUCLEOTIDE SEQUENCE [LARGE SCALE GENOMIC DNA]</scope>
    <source>
        <strain evidence="3 4">CBS 142.35</strain>
    </source>
</reference>
<evidence type="ECO:0000313" key="4">
    <source>
        <dbReference type="Proteomes" id="UP000646827"/>
    </source>
</evidence>
<feature type="domain" description="Retrotransposon gag" evidence="2">
    <location>
        <begin position="236"/>
        <end position="319"/>
    </location>
</feature>
<accession>A0A8H7RGQ0</accession>
<evidence type="ECO:0000256" key="1">
    <source>
        <dbReference type="SAM" id="MobiDB-lite"/>
    </source>
</evidence>
<evidence type="ECO:0000313" key="3">
    <source>
        <dbReference type="EMBL" id="KAG2211109.1"/>
    </source>
</evidence>
<dbReference type="Pfam" id="PF03732">
    <property type="entry name" value="Retrotrans_gag"/>
    <property type="match status" value="1"/>
</dbReference>
<feature type="compositionally biased region" description="Basic residues" evidence="1">
    <location>
        <begin position="458"/>
        <end position="468"/>
    </location>
</feature>
<feature type="region of interest" description="Disordered" evidence="1">
    <location>
        <begin position="1"/>
        <end position="21"/>
    </location>
</feature>
<dbReference type="EMBL" id="JAEPRB010000853">
    <property type="protein sequence ID" value="KAG2211109.1"/>
    <property type="molecule type" value="Genomic_DNA"/>
</dbReference>
<dbReference type="OrthoDB" id="2288717at2759"/>
<keyword evidence="4" id="KW-1185">Reference proteome</keyword>
<dbReference type="Proteomes" id="UP000646827">
    <property type="component" value="Unassembled WGS sequence"/>
</dbReference>
<dbReference type="AlphaFoldDB" id="A0A8H7RGQ0"/>
<organism evidence="3 4">
    <name type="scientific">Circinella minor</name>
    <dbReference type="NCBI Taxonomy" id="1195481"/>
    <lineage>
        <taxon>Eukaryota</taxon>
        <taxon>Fungi</taxon>
        <taxon>Fungi incertae sedis</taxon>
        <taxon>Mucoromycota</taxon>
        <taxon>Mucoromycotina</taxon>
        <taxon>Mucoromycetes</taxon>
        <taxon>Mucorales</taxon>
        <taxon>Lichtheimiaceae</taxon>
        <taxon>Circinella</taxon>
    </lineage>
</organism>
<protein>
    <recommendedName>
        <fullName evidence="2">Retrotransposon gag domain-containing protein</fullName>
    </recommendedName>
</protein>
<gene>
    <name evidence="3" type="ORF">INT45_014082</name>
</gene>
<dbReference type="SUPFAM" id="SSF50630">
    <property type="entry name" value="Acid proteases"/>
    <property type="match status" value="1"/>
</dbReference>
<name>A0A8H7RGQ0_9FUNG</name>
<sequence>MNNNINKRVTTGTSNAETRQSTAGTIAQSVSMDMDLDLGSSLSSRQDGDDVLSNDALRYDDNTCSEDARITKELSDDALSMNDDTIMSDSEFDLEHDVQEVVFLGKEHQTKLLNEIKQLRIQLYKATSLSIKHIDNGTLASRASALRRQLKLVKENYDLLFDESTMKGTATGESSLVPSDTPFMQWKGHKFNTKKFIFQSIDACLTQFEDVLESRSISVEANWKRIIKPKMSTGMASWTRELIEKYPHISWGQFKSKLKAKYSPSEAEEKKAALNKLKNLKLEKCESLEIYIDKFTTLKDLAGVTENTSLTDYLLKGLDVDLYSPVSLNISQSRDKEKDTLDYAISQLRSVYDLLRRDSYYKEEKQRKEEELTQRIIKQLKQQGGHYGSLARGYNGNHNGNNGVAKQYHGFGKKPVRRAGKFHNKKRDNNGGETPKCFDCGFTPFTYAHKAVCKKNPKNLSQGKKKKSIVPTPPRNEDTTDSSDDESDQHFAVATIAPKKKGKEVSQMDTDSECKHFDSNYFKKMPNNNMNTNGLLYLPVILETKSGIKVNTWFLLDTGCTFSAISPQLVSFLNLNICNKNGIIKLAQNNSVVDRKGQTEEELIINYGSKFVRSKFEVFDLFNDVHCVFGMDLLYKVGITLGNIAADWSDRIGYEIPKIEPNPYKPNEDPYGSEEELKLHCP</sequence>
<proteinExistence type="predicted"/>